<reference evidence="1" key="1">
    <citation type="submission" date="2015-08" db="UniProtKB">
        <authorList>
            <consortium name="WormBaseParasite"/>
        </authorList>
    </citation>
    <scope>IDENTIFICATION</scope>
</reference>
<dbReference type="WBParaSite" id="SSTP_0001071700.1">
    <property type="protein sequence ID" value="SSTP_0001071700.1"/>
    <property type="gene ID" value="SSTP_0001071700"/>
</dbReference>
<name>A0A0K0EMM7_STRER</name>
<protein>
    <submittedName>
        <fullName evidence="1">DDE-1 domain-containing protein</fullName>
    </submittedName>
</protein>
<dbReference type="AlphaFoldDB" id="A0A0K0EMM7"/>
<accession>A0A0K0EMM7</accession>
<sequence>MPAIGLIVIDVLFEESKKQKLNNTSKVYTTDCEKINPRSCAIIHAEIQNKDLSGKKVLIEIDKHWKQINWLLTINQLGKIIENKVPFVILNLG</sequence>
<proteinExistence type="predicted"/>
<organism evidence="1">
    <name type="scientific">Strongyloides stercoralis</name>
    <name type="common">Threadworm</name>
    <dbReference type="NCBI Taxonomy" id="6248"/>
    <lineage>
        <taxon>Eukaryota</taxon>
        <taxon>Metazoa</taxon>
        <taxon>Ecdysozoa</taxon>
        <taxon>Nematoda</taxon>
        <taxon>Chromadorea</taxon>
        <taxon>Rhabditida</taxon>
        <taxon>Tylenchina</taxon>
        <taxon>Panagrolaimomorpha</taxon>
        <taxon>Strongyloidoidea</taxon>
        <taxon>Strongyloididae</taxon>
        <taxon>Strongyloides</taxon>
    </lineage>
</organism>
<evidence type="ECO:0000313" key="1">
    <source>
        <dbReference type="WBParaSite" id="SSTP_0001071700.1"/>
    </source>
</evidence>